<dbReference type="Proteomes" id="UP000815325">
    <property type="component" value="Unassembled WGS sequence"/>
</dbReference>
<evidence type="ECO:0000313" key="1">
    <source>
        <dbReference type="EMBL" id="KAF5835675.1"/>
    </source>
</evidence>
<protein>
    <submittedName>
        <fullName evidence="1">Uncharacterized protein</fullName>
    </submittedName>
</protein>
<reference evidence="1" key="1">
    <citation type="submission" date="2017-08" db="EMBL/GenBank/DDBJ databases">
        <authorList>
            <person name="Polle J.E."/>
            <person name="Barry K."/>
            <person name="Cushman J."/>
            <person name="Schmutz J."/>
            <person name="Tran D."/>
            <person name="Hathwaick L.T."/>
            <person name="Yim W.C."/>
            <person name="Jenkins J."/>
            <person name="Mckie-Krisberg Z.M."/>
            <person name="Prochnik S."/>
            <person name="Lindquist E."/>
            <person name="Dockter R.B."/>
            <person name="Adam C."/>
            <person name="Molina H."/>
            <person name="Bunkerborg J."/>
            <person name="Jin E."/>
            <person name="Buchheim M."/>
            <person name="Magnuson J."/>
        </authorList>
    </citation>
    <scope>NUCLEOTIDE SEQUENCE</scope>
    <source>
        <strain evidence="1">CCAP 19/18</strain>
    </source>
</reference>
<organism evidence="1 2">
    <name type="scientific">Dunaliella salina</name>
    <name type="common">Green alga</name>
    <name type="synonym">Protococcus salinus</name>
    <dbReference type="NCBI Taxonomy" id="3046"/>
    <lineage>
        <taxon>Eukaryota</taxon>
        <taxon>Viridiplantae</taxon>
        <taxon>Chlorophyta</taxon>
        <taxon>core chlorophytes</taxon>
        <taxon>Chlorophyceae</taxon>
        <taxon>CS clade</taxon>
        <taxon>Chlamydomonadales</taxon>
        <taxon>Dunaliellaceae</taxon>
        <taxon>Dunaliella</taxon>
    </lineage>
</organism>
<gene>
    <name evidence="1" type="ORF">DUNSADRAFT_7035</name>
</gene>
<evidence type="ECO:0000313" key="2">
    <source>
        <dbReference type="Proteomes" id="UP000815325"/>
    </source>
</evidence>
<dbReference type="EMBL" id="MU069694">
    <property type="protein sequence ID" value="KAF5835675.1"/>
    <property type="molecule type" value="Genomic_DNA"/>
</dbReference>
<proteinExistence type="predicted"/>
<sequence length="121" mass="13650">MQPSYYVCYAWKGDFLEMLDTVVDRVSRQPDHKEEIGEGEFKVDMNAIYVWLDVIALPQQYLGSATGPEGSTFGPPHGSFDLKSVREVVHSCDRGVVLMIDREMAVINRAWCLFEVSVMGS</sequence>
<accession>A0ABQ7GM37</accession>
<name>A0ABQ7GM37_DUNSA</name>
<comment type="caution">
    <text evidence="1">The sequence shown here is derived from an EMBL/GenBank/DDBJ whole genome shotgun (WGS) entry which is preliminary data.</text>
</comment>
<keyword evidence="2" id="KW-1185">Reference proteome</keyword>